<evidence type="ECO:0000256" key="4">
    <source>
        <dbReference type="ARBA" id="ARBA00022695"/>
    </source>
</evidence>
<evidence type="ECO:0000256" key="12">
    <source>
        <dbReference type="ARBA" id="ARBA00023125"/>
    </source>
</evidence>
<dbReference type="InterPro" id="IPR004042">
    <property type="entry name" value="Intein_endonuc_central"/>
</dbReference>
<dbReference type="GO" id="GO:0006261">
    <property type="term" value="P:DNA-templated DNA replication"/>
    <property type="evidence" value="ECO:0007669"/>
    <property type="project" value="UniProtKB-UniRule"/>
</dbReference>
<dbReference type="GO" id="GO:0004519">
    <property type="term" value="F:endonuclease activity"/>
    <property type="evidence" value="ECO:0007669"/>
    <property type="project" value="InterPro"/>
</dbReference>
<dbReference type="Gene3D" id="2.170.16.10">
    <property type="entry name" value="Hedgehog/Intein (Hint) domain"/>
    <property type="match status" value="1"/>
</dbReference>
<dbReference type="NCBIfam" id="TIGR01445">
    <property type="entry name" value="intein_Nterm"/>
    <property type="match status" value="1"/>
</dbReference>
<dbReference type="GO" id="GO:0016539">
    <property type="term" value="P:intein-mediated protein splicing"/>
    <property type="evidence" value="ECO:0007669"/>
    <property type="project" value="InterPro"/>
</dbReference>
<keyword evidence="4 16" id="KW-0548">Nucleotidyltransferase</keyword>
<dbReference type="NCBIfam" id="TIGR00354">
    <property type="entry name" value="polC"/>
    <property type="match status" value="1"/>
</dbReference>
<dbReference type="InterPro" id="IPR036844">
    <property type="entry name" value="Hint_dom_sf"/>
</dbReference>
<keyword evidence="9 16" id="KW-0269">Exonuclease</keyword>
<dbReference type="Proteomes" id="UP000050360">
    <property type="component" value="Unassembled WGS sequence"/>
</dbReference>
<dbReference type="EMBL" id="LKCM01000137">
    <property type="protein sequence ID" value="KPQ43665.1"/>
    <property type="molecule type" value="Genomic_DNA"/>
</dbReference>
<evidence type="ECO:0000256" key="2">
    <source>
        <dbReference type="ARBA" id="ARBA00011315"/>
    </source>
</evidence>
<dbReference type="InterPro" id="IPR030934">
    <property type="entry name" value="Intein_C"/>
</dbReference>
<dbReference type="EC" id="3.1.11.1" evidence="16"/>
<dbReference type="SMART" id="SM00305">
    <property type="entry name" value="HintC"/>
    <property type="match status" value="1"/>
</dbReference>
<dbReference type="Pfam" id="PF22912">
    <property type="entry name" value="zf-DPOE"/>
    <property type="match status" value="1"/>
</dbReference>
<evidence type="ECO:0000256" key="14">
    <source>
        <dbReference type="ARBA" id="ARBA00025068"/>
    </source>
</evidence>
<evidence type="ECO:0000256" key="11">
    <source>
        <dbReference type="ARBA" id="ARBA00023000"/>
    </source>
</evidence>
<dbReference type="PANTHER" id="PTHR42210">
    <property type="entry name" value="DNA POLYMERASE II LARGE SUBUNIT"/>
    <property type="match status" value="1"/>
</dbReference>
<evidence type="ECO:0000256" key="7">
    <source>
        <dbReference type="ARBA" id="ARBA00022801"/>
    </source>
</evidence>
<dbReference type="CDD" id="cd00081">
    <property type="entry name" value="Hint"/>
    <property type="match status" value="1"/>
</dbReference>
<dbReference type="PANTHER" id="PTHR42210:SF1">
    <property type="entry name" value="DNA POLYMERASE II LARGE SUBUNIT"/>
    <property type="match status" value="1"/>
</dbReference>
<keyword evidence="11" id="KW-0651">Protein splicing</keyword>
<evidence type="ECO:0000256" key="3">
    <source>
        <dbReference type="ARBA" id="ARBA00022679"/>
    </source>
</evidence>
<evidence type="ECO:0000256" key="16">
    <source>
        <dbReference type="HAMAP-Rule" id="MF_00324"/>
    </source>
</evidence>
<dbReference type="InterPro" id="IPR016033">
    <property type="entry name" value="PolC_DP2_N"/>
</dbReference>
<keyword evidence="8" id="KW-0068">Autocatalytic cleavage</keyword>
<feature type="domain" description="DOD-type homing endonuclease" evidence="17">
    <location>
        <begin position="1123"/>
        <end position="1256"/>
    </location>
</feature>
<keyword evidence="13 16" id="KW-0511">Multifunctional enzyme</keyword>
<evidence type="ECO:0000313" key="18">
    <source>
        <dbReference type="EMBL" id="KPQ43665.1"/>
    </source>
</evidence>
<dbReference type="InterPro" id="IPR056171">
    <property type="entry name" value="PolC_DP2_central_dom"/>
</dbReference>
<evidence type="ECO:0000256" key="9">
    <source>
        <dbReference type="ARBA" id="ARBA00022839"/>
    </source>
</evidence>
<dbReference type="EC" id="2.7.7.7" evidence="16"/>
<dbReference type="Pfam" id="PF24844">
    <property type="entry name" value="PolC_DP2_central"/>
    <property type="match status" value="1"/>
</dbReference>
<dbReference type="GO" id="GO:0008310">
    <property type="term" value="F:single-stranded DNA 3'-5' DNA exonuclease activity"/>
    <property type="evidence" value="ECO:0007669"/>
    <property type="project" value="UniProtKB-EC"/>
</dbReference>
<protein>
    <recommendedName>
        <fullName evidence="16">DNA polymerase II large subunit</fullName>
        <shortName evidence="16">Pol II</shortName>
        <ecNumber evidence="16">2.7.7.7</ecNumber>
    </recommendedName>
    <alternativeName>
        <fullName evidence="16">Exodeoxyribonuclease large subunit</fullName>
        <ecNumber evidence="16">3.1.11.1</ecNumber>
    </alternativeName>
</protein>
<dbReference type="InterPro" id="IPR006141">
    <property type="entry name" value="Intein_N"/>
</dbReference>
<dbReference type="InterPro" id="IPR056172">
    <property type="entry name" value="PolC_DP2_cat_dom"/>
</dbReference>
<dbReference type="InterPro" id="IPR054475">
    <property type="entry name" value="Znf-DPOE"/>
</dbReference>
<name>A0A0P8E0G8_9EURY</name>
<evidence type="ECO:0000256" key="15">
    <source>
        <dbReference type="ARBA" id="ARBA00049244"/>
    </source>
</evidence>
<comment type="catalytic activity">
    <reaction evidence="16">
        <text>Exonucleolytic cleavage in the 3'- to 5'-direction to yield nucleoside 5'-phosphates.</text>
        <dbReference type="EC" id="3.1.11.1"/>
    </reaction>
</comment>
<organism evidence="18 19">
    <name type="scientific">Candidatus Methanoperedens nitratireducens</name>
    <dbReference type="NCBI Taxonomy" id="1392998"/>
    <lineage>
        <taxon>Archaea</taxon>
        <taxon>Methanobacteriati</taxon>
        <taxon>Methanobacteriota</taxon>
        <taxon>Stenosarchaea group</taxon>
        <taxon>Methanomicrobia</taxon>
        <taxon>Methanosarcinales</taxon>
        <taxon>ANME-2 cluster</taxon>
        <taxon>Candidatus Methanoperedentaceae</taxon>
        <taxon>Candidatus Methanoperedens</taxon>
    </lineage>
</organism>
<dbReference type="SUPFAM" id="SSF55608">
    <property type="entry name" value="Homing endonucleases"/>
    <property type="match status" value="1"/>
</dbReference>
<comment type="subunit">
    <text evidence="2 16">Heterodimer of a large subunit and a small subunit.</text>
</comment>
<keyword evidence="7 16" id="KW-0378">Hydrolase</keyword>
<accession>A0A0P8E0G8</accession>
<dbReference type="InterPro" id="IPR004475">
    <property type="entry name" value="PolC_DP2"/>
</dbReference>
<keyword evidence="10 16" id="KW-0239">DNA-directed DNA polymerase</keyword>
<dbReference type="Pfam" id="PF14890">
    <property type="entry name" value="Intein_splicing"/>
    <property type="match status" value="1"/>
</dbReference>
<dbReference type="GO" id="GO:0003677">
    <property type="term" value="F:DNA binding"/>
    <property type="evidence" value="ECO:0007669"/>
    <property type="project" value="UniProtKB-UniRule"/>
</dbReference>
<gene>
    <name evidence="16" type="primary">polC</name>
    <name evidence="18" type="ORF">MPEBLZ_01851</name>
</gene>
<dbReference type="PROSITE" id="PS50818">
    <property type="entry name" value="INTEIN_C_TER"/>
    <property type="match status" value="1"/>
</dbReference>
<evidence type="ECO:0000256" key="6">
    <source>
        <dbReference type="ARBA" id="ARBA00022722"/>
    </source>
</evidence>
<dbReference type="PRINTS" id="PR00379">
    <property type="entry name" value="INTEIN"/>
</dbReference>
<evidence type="ECO:0000256" key="13">
    <source>
        <dbReference type="ARBA" id="ARBA00023268"/>
    </source>
</evidence>
<dbReference type="GO" id="GO:0003887">
    <property type="term" value="F:DNA-directed DNA polymerase activity"/>
    <property type="evidence" value="ECO:0007669"/>
    <property type="project" value="UniProtKB-UniRule"/>
</dbReference>
<dbReference type="HAMAP" id="MF_00324">
    <property type="entry name" value="DNApol_II_L_arch"/>
    <property type="match status" value="1"/>
</dbReference>
<dbReference type="InterPro" id="IPR003587">
    <property type="entry name" value="Hint_dom_N"/>
</dbReference>
<dbReference type="PROSITE" id="PS50819">
    <property type="entry name" value="INTEIN_ENDONUCLEASE"/>
    <property type="match status" value="1"/>
</dbReference>
<reference evidence="18 19" key="1">
    <citation type="submission" date="2015-09" db="EMBL/GenBank/DDBJ databases">
        <title>A metagenomics-based metabolic model of nitrate-dependent anaerobic oxidation of methane by Methanoperedens-like archaea.</title>
        <authorList>
            <person name="Arshad A."/>
            <person name="Speth D.R."/>
            <person name="De Graaf R.M."/>
            <person name="Op Den Camp H.J."/>
            <person name="Jetten M.S."/>
            <person name="Welte C.U."/>
        </authorList>
    </citation>
    <scope>NUCLEOTIDE SEQUENCE [LARGE SCALE GENOMIC DNA]</scope>
</reference>
<dbReference type="InterPro" id="IPR006142">
    <property type="entry name" value="INTEIN"/>
</dbReference>
<dbReference type="SUPFAM" id="SSF51294">
    <property type="entry name" value="Hedgehog/intein (Hint) domain"/>
    <property type="match status" value="1"/>
</dbReference>
<comment type="caution">
    <text evidence="18">The sequence shown here is derived from an EMBL/GenBank/DDBJ whole genome shotgun (WGS) entry which is preliminary data.</text>
</comment>
<evidence type="ECO:0000256" key="5">
    <source>
        <dbReference type="ARBA" id="ARBA00022705"/>
    </source>
</evidence>
<keyword evidence="6 16" id="KW-0540">Nuclease</keyword>
<evidence type="ECO:0000259" key="17">
    <source>
        <dbReference type="PROSITE" id="PS50819"/>
    </source>
</evidence>
<dbReference type="PROSITE" id="PS50817">
    <property type="entry name" value="INTEIN_N_TER"/>
    <property type="match status" value="1"/>
</dbReference>
<dbReference type="InterPro" id="IPR027434">
    <property type="entry name" value="Homing_endonucl"/>
</dbReference>
<dbReference type="Pfam" id="PF14528">
    <property type="entry name" value="LAGLIDADG_3"/>
    <property type="match status" value="1"/>
</dbReference>
<evidence type="ECO:0000256" key="10">
    <source>
        <dbReference type="ARBA" id="ARBA00022932"/>
    </source>
</evidence>
<dbReference type="SMART" id="SM00306">
    <property type="entry name" value="HintN"/>
    <property type="match status" value="1"/>
</dbReference>
<dbReference type="Pfam" id="PF03833">
    <property type="entry name" value="PolC_DP2_N"/>
    <property type="match status" value="1"/>
</dbReference>
<dbReference type="PATRIC" id="fig|1719120.3.peg.2024"/>
<evidence type="ECO:0000256" key="8">
    <source>
        <dbReference type="ARBA" id="ARBA00022813"/>
    </source>
</evidence>
<keyword evidence="5 16" id="KW-0235">DNA replication</keyword>
<evidence type="ECO:0000313" key="19">
    <source>
        <dbReference type="Proteomes" id="UP000050360"/>
    </source>
</evidence>
<dbReference type="InterPro" id="IPR004860">
    <property type="entry name" value="LAGLIDADG_dom"/>
</dbReference>
<proteinExistence type="inferred from homology"/>
<comment type="function">
    <text evidence="14 16">Possesses two activities: a DNA synthesis (polymerase) and an exonucleolytic activity that degrades single-stranded DNA in the 3'- to 5'-direction. Has a template-primer preference which is characteristic of a replicative DNA polymerase.</text>
</comment>
<evidence type="ECO:0000256" key="1">
    <source>
        <dbReference type="ARBA" id="ARBA00011053"/>
    </source>
</evidence>
<dbReference type="Gene3D" id="3.10.28.10">
    <property type="entry name" value="Homing endonucleases"/>
    <property type="match status" value="1"/>
</dbReference>
<keyword evidence="12 16" id="KW-0238">DNA-binding</keyword>
<comment type="catalytic activity">
    <reaction evidence="15 16">
        <text>DNA(n) + a 2'-deoxyribonucleoside 5'-triphosphate = DNA(n+1) + diphosphate</text>
        <dbReference type="Rhea" id="RHEA:22508"/>
        <dbReference type="Rhea" id="RHEA-COMP:17339"/>
        <dbReference type="Rhea" id="RHEA-COMP:17340"/>
        <dbReference type="ChEBI" id="CHEBI:33019"/>
        <dbReference type="ChEBI" id="CHEBI:61560"/>
        <dbReference type="ChEBI" id="CHEBI:173112"/>
        <dbReference type="EC" id="2.7.7.7"/>
    </reaction>
</comment>
<keyword evidence="3 16" id="KW-0808">Transferase</keyword>
<dbReference type="Pfam" id="PF24846">
    <property type="entry name" value="PolC_DP2_cat"/>
    <property type="match status" value="2"/>
</dbReference>
<comment type="similarity">
    <text evidence="1 16">Belongs to the archaeal DNA polymerase II family.</text>
</comment>
<sequence>MKFAASAAMLAYFSTLETELNRAIELANRARVNGADPTPGIEIPIAKDLADRVEKLLSIEGVAKKLRELETTMSREEAALQVAIAVAKGEIKTFESNRDAIEAAVRVAMAVLTEGVVAAPIEGIAKIDLAKNDDGTDYIRIYYAGPIRSAGGTAQALSVLAADYVRANLGIARFVPRPEEVERYVEEITAYRRVANLQYLPSDDEIRLIVRNCPICIDGEPTEEAEVEGRRDLARIETNRIRGGMALVIAEGIALKAPKVKKHVDKLKLEGWDWLDKFVVTVKTDDASAQLKPKDKYLQDLIAGRPVFSYPSRPGGFRLRYGRGRNTSFAAAGISPATMALMDDFIAAGTQIKVERPGKAAGIAPVDTIDGPTVRLFNGDVLSIKTEEEAKKIRPSVQQILDIGEILINFGDFLENNHPLVPSSYCYEWWLQELAAKTSIKEPGDLKNPNAEKALFLSDTYKVPLHPKYTYLWHDISIDEFSRLAEYIRINGKYSDKLTFPNDDKIKTILEVLLVPHIVREKVVFIDEPLPLMRCLGLDTTLKKNWINTESNILDTVSKASGITIRARAPIRIGARMGRPEKSDKREMKPAPHVLFPIGGAGGKRRSLVDVKDFVDDEEDKEKNNEFRNSEFQTGLTYQKGKVGTINVQIGSRICPACKNRTFKNKCTCGKFTHPLFKCESCGIEIKTPFMGTNTNPPCPKCKKETTSVTEMDIDFISEYQKALDNVGERDVYKPKGVLGLTSKNKTPEPLEKGVLRAKHDVVMFKDGTVRYDLSDMPLTHIKPGELGVSVLKFKELGYINDTYGNPLVDENQILELKVQDIVVSKDCAEYLLKTARFIDDLLTRYYKVESYYNIERIDDLIGKLVIGLAPHTSAGVLARLVGFTTASVGYGHPFFHAAKRRNCFQGDEKLLVQRGEGFELLTIRELVESNLIEDIETDNFGTEYRKINGLRTFAFNIKMKKFELADITHVSKHIAPEKLIEIKTKSGRKIVVTKDHTFPDSSGEKVRAPDVDELLIPWNIKRPLIEGKENIDLLSITDAQDVMIRTDCDVFEDDVQFSQISNNLGMSYKTFTNYIYRKSYPLEIINRFNHGVIDAGNYLLGSKRDKASIKPSITVNEDFLSLLGFYLAEGFIKKNQNNCHQVSITATKEWARCILEEKINAVFGLSPSISGNHVTICSRFVLELFEELKIGKDAKTKRVPDFVYALPEEKISAFLGGYFTGDGSCSLQSTLEVNVTSVNKWLIDGMSFLLMFSGIKHSIYEEEREVKSDLILKFYGKPKLIHSYKIRIYGSQARKFIEDIGFLGEKQKYAQDLLKKWLAKEGQTRTNFDEDVFIDKVVEKKEIKSNDKYVYNLTVDTHHTLICSGITTFQCDGDEDCVMLLMDGLLNFSRSYLPDRRGGQMDAPLVLTSRIDPNEVDKEAHNVDVLFQYPLAFYEATLKFANAKDLVKIMDTVSGRLGTPGQYEGFGFTHDTANIAAGPRNSAYKTLGTMIEKMEAQLGLARKIKAVDPTDVAERVINSHFLPDLIGNLRSFSKQKVRCTKCNAKYRRPPLQGTCPRCGGNIVLTVHEGSVRKYLETSLRIADEYNVRHYTKQRLELLEIEMRSLFESDKVKQKGLADFM</sequence>
<dbReference type="GO" id="GO:0006308">
    <property type="term" value="P:DNA catabolic process"/>
    <property type="evidence" value="ECO:0007669"/>
    <property type="project" value="UniProtKB-UniRule"/>
</dbReference>
<dbReference type="InterPro" id="IPR003586">
    <property type="entry name" value="Hint_dom_C"/>
</dbReference>